<evidence type="ECO:0000256" key="1">
    <source>
        <dbReference type="SAM" id="MobiDB-lite"/>
    </source>
</evidence>
<evidence type="ECO:0000313" key="2">
    <source>
        <dbReference type="EMBL" id="KAF7834869.1"/>
    </source>
</evidence>
<gene>
    <name evidence="2" type="ORF">G2W53_009728</name>
</gene>
<sequence>MAEEVVGQMKANRKKKEEEDEGQHFTGRKRDD</sequence>
<evidence type="ECO:0000313" key="3">
    <source>
        <dbReference type="Proteomes" id="UP000634136"/>
    </source>
</evidence>
<protein>
    <submittedName>
        <fullName evidence="2">Uncharacterized protein</fullName>
    </submittedName>
</protein>
<feature type="region of interest" description="Disordered" evidence="1">
    <location>
        <begin position="1"/>
        <end position="32"/>
    </location>
</feature>
<dbReference type="AlphaFoldDB" id="A0A835C8P8"/>
<dbReference type="Proteomes" id="UP000634136">
    <property type="component" value="Unassembled WGS sequence"/>
</dbReference>
<dbReference type="EMBL" id="JAAIUW010000004">
    <property type="protein sequence ID" value="KAF7834869.1"/>
    <property type="molecule type" value="Genomic_DNA"/>
</dbReference>
<comment type="caution">
    <text evidence="2">The sequence shown here is derived from an EMBL/GenBank/DDBJ whole genome shotgun (WGS) entry which is preliminary data.</text>
</comment>
<organism evidence="2 3">
    <name type="scientific">Senna tora</name>
    <dbReference type="NCBI Taxonomy" id="362788"/>
    <lineage>
        <taxon>Eukaryota</taxon>
        <taxon>Viridiplantae</taxon>
        <taxon>Streptophyta</taxon>
        <taxon>Embryophyta</taxon>
        <taxon>Tracheophyta</taxon>
        <taxon>Spermatophyta</taxon>
        <taxon>Magnoliopsida</taxon>
        <taxon>eudicotyledons</taxon>
        <taxon>Gunneridae</taxon>
        <taxon>Pentapetalae</taxon>
        <taxon>rosids</taxon>
        <taxon>fabids</taxon>
        <taxon>Fabales</taxon>
        <taxon>Fabaceae</taxon>
        <taxon>Caesalpinioideae</taxon>
        <taxon>Cassia clade</taxon>
        <taxon>Senna</taxon>
    </lineage>
</organism>
<proteinExistence type="predicted"/>
<name>A0A835C8P8_9FABA</name>
<reference evidence="2" key="1">
    <citation type="submission" date="2020-09" db="EMBL/GenBank/DDBJ databases">
        <title>Genome-Enabled Discovery of Anthraquinone Biosynthesis in Senna tora.</title>
        <authorList>
            <person name="Kang S.-H."/>
            <person name="Pandey R.P."/>
            <person name="Lee C.-M."/>
            <person name="Sim J.-S."/>
            <person name="Jeong J.-T."/>
            <person name="Choi B.-S."/>
            <person name="Jung M."/>
            <person name="Ginzburg D."/>
            <person name="Zhao K."/>
            <person name="Won S.Y."/>
            <person name="Oh T.-J."/>
            <person name="Yu Y."/>
            <person name="Kim N.-H."/>
            <person name="Lee O.R."/>
            <person name="Lee T.-H."/>
            <person name="Bashyal P."/>
            <person name="Kim T.-S."/>
            <person name="Lee W.-H."/>
            <person name="Kawkins C."/>
            <person name="Kim C.-K."/>
            <person name="Kim J.S."/>
            <person name="Ahn B.O."/>
            <person name="Rhee S.Y."/>
            <person name="Sohng J.K."/>
        </authorList>
    </citation>
    <scope>NUCLEOTIDE SEQUENCE</scope>
    <source>
        <tissue evidence="2">Leaf</tissue>
    </source>
</reference>
<accession>A0A835C8P8</accession>
<keyword evidence="3" id="KW-1185">Reference proteome</keyword>